<gene>
    <name evidence="2" type="ORF">AB0E89_23700</name>
</gene>
<comment type="caution">
    <text evidence="2">The sequence shown here is derived from an EMBL/GenBank/DDBJ whole genome shotgun (WGS) entry which is preliminary data.</text>
</comment>
<dbReference type="EMBL" id="JBEZVE010000012">
    <property type="protein sequence ID" value="MEU3783514.1"/>
    <property type="molecule type" value="Genomic_DNA"/>
</dbReference>
<evidence type="ECO:0000313" key="2">
    <source>
        <dbReference type="EMBL" id="MEU3783514.1"/>
    </source>
</evidence>
<organism evidence="2 3">
    <name type="scientific">Streptomyces sp. 900129855</name>
    <dbReference type="NCBI Taxonomy" id="3155129"/>
    <lineage>
        <taxon>Bacteria</taxon>
        <taxon>Bacillati</taxon>
        <taxon>Actinomycetota</taxon>
        <taxon>Actinomycetes</taxon>
        <taxon>Kitasatosporales</taxon>
        <taxon>Streptomycetaceae</taxon>
        <taxon>Streptomyces</taxon>
    </lineage>
</organism>
<feature type="region of interest" description="Disordered" evidence="1">
    <location>
        <begin position="74"/>
        <end position="106"/>
    </location>
</feature>
<accession>A0ABV2ZLS4</accession>
<evidence type="ECO:0000313" key="3">
    <source>
        <dbReference type="Proteomes" id="UP001550739"/>
    </source>
</evidence>
<keyword evidence="3" id="KW-1185">Reference proteome</keyword>
<dbReference type="RefSeq" id="WP_334578283.1">
    <property type="nucleotide sequence ID" value="NZ_JBEZVE010000012.1"/>
</dbReference>
<feature type="compositionally biased region" description="Low complexity" evidence="1">
    <location>
        <begin position="82"/>
        <end position="102"/>
    </location>
</feature>
<name>A0ABV2ZLS4_9ACTN</name>
<proteinExistence type="predicted"/>
<evidence type="ECO:0000256" key="1">
    <source>
        <dbReference type="SAM" id="MobiDB-lite"/>
    </source>
</evidence>
<reference evidence="2 3" key="1">
    <citation type="submission" date="2024-06" db="EMBL/GenBank/DDBJ databases">
        <title>The Natural Products Discovery Center: Release of the First 8490 Sequenced Strains for Exploring Actinobacteria Biosynthetic Diversity.</title>
        <authorList>
            <person name="Kalkreuter E."/>
            <person name="Kautsar S.A."/>
            <person name="Yang D."/>
            <person name="Bader C.D."/>
            <person name="Teijaro C.N."/>
            <person name="Fluegel L."/>
            <person name="Davis C.M."/>
            <person name="Simpson J.R."/>
            <person name="Lauterbach L."/>
            <person name="Steele A.D."/>
            <person name="Gui C."/>
            <person name="Meng S."/>
            <person name="Li G."/>
            <person name="Viehrig K."/>
            <person name="Ye F."/>
            <person name="Su P."/>
            <person name="Kiefer A.F."/>
            <person name="Nichols A."/>
            <person name="Cepeda A.J."/>
            <person name="Yan W."/>
            <person name="Fan B."/>
            <person name="Jiang Y."/>
            <person name="Adhikari A."/>
            <person name="Zheng C.-J."/>
            <person name="Schuster L."/>
            <person name="Cowan T.M."/>
            <person name="Smanski M.J."/>
            <person name="Chevrette M.G."/>
            <person name="De Carvalho L.P.S."/>
            <person name="Shen B."/>
        </authorList>
    </citation>
    <scope>NUCLEOTIDE SEQUENCE [LARGE SCALE GENOMIC DNA]</scope>
    <source>
        <strain evidence="2 3">NPDC033843</strain>
    </source>
</reference>
<protein>
    <submittedName>
        <fullName evidence="2">Uncharacterized protein</fullName>
    </submittedName>
</protein>
<feature type="region of interest" description="Disordered" evidence="1">
    <location>
        <begin position="1"/>
        <end position="26"/>
    </location>
</feature>
<dbReference type="Proteomes" id="UP001550739">
    <property type="component" value="Unassembled WGS sequence"/>
</dbReference>
<sequence>METDPDRSTRPSHSPQPPGDPRWVAMFYDPSSASWRQAAESPDRTPVLYAIGEMTQVKRARGDEVTVALWGPKDGEWQRFDSSPAAASAESESPAGAVSPAETISPVEALSPASADGAARPGHAKLAERMEDRRHQVLMAGLSKAGLYDLTPDDVTAVRTLVDRVDESTLRRVAHWMAVAGAPVD</sequence>